<dbReference type="OrthoDB" id="9761586at2"/>
<dbReference type="Pfam" id="PF02538">
    <property type="entry name" value="Hydantoinase_B"/>
    <property type="match status" value="1"/>
</dbReference>
<dbReference type="InterPro" id="IPR003692">
    <property type="entry name" value="Hydantoinase_B"/>
</dbReference>
<evidence type="ECO:0000313" key="3">
    <source>
        <dbReference type="Proteomes" id="UP000237889"/>
    </source>
</evidence>
<feature type="domain" description="Hydantoinase B/oxoprolinase" evidence="1">
    <location>
        <begin position="10"/>
        <end position="537"/>
    </location>
</feature>
<dbReference type="GO" id="GO:0005829">
    <property type="term" value="C:cytosol"/>
    <property type="evidence" value="ECO:0007669"/>
    <property type="project" value="TreeGrafter"/>
</dbReference>
<dbReference type="RefSeq" id="WP_106747302.1">
    <property type="nucleotide sequence ID" value="NZ_CP027668.1"/>
</dbReference>
<organism evidence="2 3">
    <name type="scientific">Phreatobacter cathodiphilus</name>
    <dbReference type="NCBI Taxonomy" id="1868589"/>
    <lineage>
        <taxon>Bacteria</taxon>
        <taxon>Pseudomonadati</taxon>
        <taxon>Pseudomonadota</taxon>
        <taxon>Alphaproteobacteria</taxon>
        <taxon>Hyphomicrobiales</taxon>
        <taxon>Phreatobacteraceae</taxon>
        <taxon>Phreatobacter</taxon>
    </lineage>
</organism>
<proteinExistence type="predicted"/>
<dbReference type="GO" id="GO:0017168">
    <property type="term" value="F:5-oxoprolinase (ATP-hydrolyzing) activity"/>
    <property type="evidence" value="ECO:0007669"/>
    <property type="project" value="TreeGrafter"/>
</dbReference>
<dbReference type="Proteomes" id="UP000237889">
    <property type="component" value="Chromosome"/>
</dbReference>
<dbReference type="KEGG" id="phr:C6569_02200"/>
<sequence>MTLHTPTVIDALTLAVIQAGLQQVCNEMDIAFSRSAFSPVIAEADDRADGIYDRDTGALISQGEFGLPVFVGTMQHSTGHIIRLIGEGKAGKPEPGDIYIVNDPYLGGTHLMDVRFAKPVFVDGALFCWLQNTGHWPDIGGMVPGGFSAHATEVEQEGLRLPPVKLFKRGAMDQEIFAIISSNIRIADQRIGDIKAQAAALLVGETRLMDLVAKYGTATLDEAIRQIRARSAERMRAEIRAIPDGVYRSESFVDSDGVVNEPLRIALTVTKAGETMTFDFSESSPPCQGPMNSVFATTCSSVYLGVKHIFPDVPINSGAFEPLTVLKPEGTFLDAQYPRPVSGCAAEVSQRIAEAVFLALVQAIPDKVTAAPAGTSGNFALGGFDPAKKAGYVMYQITGGGYGGNAAHDGLTNGCSTIGISKTAPVEVMEQYYPVLFRRFALREGSGGAGKARGGFGVHYEVELLRGEARASFVMDHGRFGPPGVLGGKDGAPNVVKIHRGTETTIPEHLSKDQGLRIRAGDRVEVMTPGGGGYGDPAKRDPAAVARDVARGYYTAAEAETLWGRRG</sequence>
<gene>
    <name evidence="2" type="ORF">C6569_02200</name>
</gene>
<protein>
    <submittedName>
        <fullName evidence="2">Methylhydantoinase</fullName>
    </submittedName>
</protein>
<reference evidence="2 3" key="1">
    <citation type="submission" date="2018-03" db="EMBL/GenBank/DDBJ databases">
        <title>Genome sequencing of Phreatobacter sp.</title>
        <authorList>
            <person name="Kim S.-J."/>
            <person name="Heo J."/>
            <person name="Kwon S.-W."/>
        </authorList>
    </citation>
    <scope>NUCLEOTIDE SEQUENCE [LARGE SCALE GENOMIC DNA]</scope>
    <source>
        <strain evidence="2 3">S-12</strain>
    </source>
</reference>
<dbReference type="GO" id="GO:0006749">
    <property type="term" value="P:glutathione metabolic process"/>
    <property type="evidence" value="ECO:0007669"/>
    <property type="project" value="TreeGrafter"/>
</dbReference>
<keyword evidence="3" id="KW-1185">Reference proteome</keyword>
<evidence type="ECO:0000259" key="1">
    <source>
        <dbReference type="Pfam" id="PF02538"/>
    </source>
</evidence>
<dbReference type="InterPro" id="IPR045079">
    <property type="entry name" value="Oxoprolinase-like"/>
</dbReference>
<dbReference type="AlphaFoldDB" id="A0A2S0N740"/>
<dbReference type="PANTHER" id="PTHR11365">
    <property type="entry name" value="5-OXOPROLINASE RELATED"/>
    <property type="match status" value="1"/>
</dbReference>
<evidence type="ECO:0000313" key="2">
    <source>
        <dbReference type="EMBL" id="AVO43972.1"/>
    </source>
</evidence>
<dbReference type="EMBL" id="CP027668">
    <property type="protein sequence ID" value="AVO43972.1"/>
    <property type="molecule type" value="Genomic_DNA"/>
</dbReference>
<dbReference type="PANTHER" id="PTHR11365:SF23">
    <property type="entry name" value="HYPOTHETICAL 5-OXOPROLINASE (EUROFUNG)-RELATED"/>
    <property type="match status" value="1"/>
</dbReference>
<accession>A0A2S0N740</accession>
<name>A0A2S0N740_9HYPH</name>